<name>A0A392R0T2_9FABA</name>
<evidence type="ECO:0000313" key="2">
    <source>
        <dbReference type="Proteomes" id="UP000265520"/>
    </source>
</evidence>
<reference evidence="1 2" key="1">
    <citation type="journal article" date="2018" name="Front. Plant Sci.">
        <title>Red Clover (Trifolium pratense) and Zigzag Clover (T. medium) - A Picture of Genomic Similarities and Differences.</title>
        <authorList>
            <person name="Dluhosova J."/>
            <person name="Istvanek J."/>
            <person name="Nedelnik J."/>
            <person name="Repkova J."/>
        </authorList>
    </citation>
    <scope>NUCLEOTIDE SEQUENCE [LARGE SCALE GENOMIC DNA]</scope>
    <source>
        <strain evidence="2">cv. 10/8</strain>
        <tissue evidence="1">Leaf</tissue>
    </source>
</reference>
<accession>A0A392R0T2</accession>
<dbReference type="AlphaFoldDB" id="A0A392R0T2"/>
<dbReference type="Proteomes" id="UP000265520">
    <property type="component" value="Unassembled WGS sequence"/>
</dbReference>
<evidence type="ECO:0000313" key="1">
    <source>
        <dbReference type="EMBL" id="MCI29440.1"/>
    </source>
</evidence>
<comment type="caution">
    <text evidence="1">The sequence shown here is derived from an EMBL/GenBank/DDBJ whole genome shotgun (WGS) entry which is preliminary data.</text>
</comment>
<proteinExistence type="predicted"/>
<organism evidence="1 2">
    <name type="scientific">Trifolium medium</name>
    <dbReference type="NCBI Taxonomy" id="97028"/>
    <lineage>
        <taxon>Eukaryota</taxon>
        <taxon>Viridiplantae</taxon>
        <taxon>Streptophyta</taxon>
        <taxon>Embryophyta</taxon>
        <taxon>Tracheophyta</taxon>
        <taxon>Spermatophyta</taxon>
        <taxon>Magnoliopsida</taxon>
        <taxon>eudicotyledons</taxon>
        <taxon>Gunneridae</taxon>
        <taxon>Pentapetalae</taxon>
        <taxon>rosids</taxon>
        <taxon>fabids</taxon>
        <taxon>Fabales</taxon>
        <taxon>Fabaceae</taxon>
        <taxon>Papilionoideae</taxon>
        <taxon>50 kb inversion clade</taxon>
        <taxon>NPAAA clade</taxon>
        <taxon>Hologalegina</taxon>
        <taxon>IRL clade</taxon>
        <taxon>Trifolieae</taxon>
        <taxon>Trifolium</taxon>
    </lineage>
</organism>
<dbReference type="EMBL" id="LXQA010172540">
    <property type="protein sequence ID" value="MCI29440.1"/>
    <property type="molecule type" value="Genomic_DNA"/>
</dbReference>
<feature type="non-terminal residue" evidence="1">
    <location>
        <position position="29"/>
    </location>
</feature>
<protein>
    <submittedName>
        <fullName evidence="1">Uncharacterized protein</fullName>
    </submittedName>
</protein>
<keyword evidence="2" id="KW-1185">Reference proteome</keyword>
<sequence>MARNRRKFFRGYKTAGNLGRSFLLAVLLV</sequence>